<name>A0A848IMI0_9BURK</name>
<dbReference type="Proteomes" id="UP000544134">
    <property type="component" value="Unassembled WGS sequence"/>
</dbReference>
<proteinExistence type="predicted"/>
<comment type="caution">
    <text evidence="2">The sequence shown here is derived from an EMBL/GenBank/DDBJ whole genome shotgun (WGS) entry which is preliminary data.</text>
</comment>
<dbReference type="Pfam" id="PF03703">
    <property type="entry name" value="bPH_2"/>
    <property type="match status" value="1"/>
</dbReference>
<reference evidence="2 3" key="1">
    <citation type="submission" date="2020-04" db="EMBL/GenBank/DDBJ databases">
        <title>Paraburkholderia sp. RP-4-7 isolated from soil.</title>
        <authorList>
            <person name="Dahal R.H."/>
        </authorList>
    </citation>
    <scope>NUCLEOTIDE SEQUENCE [LARGE SCALE GENOMIC DNA]</scope>
    <source>
        <strain evidence="2 3">RP-4-7</strain>
    </source>
</reference>
<organism evidence="2 3">
    <name type="scientific">Paraburkholderia polaris</name>
    <dbReference type="NCBI Taxonomy" id="2728848"/>
    <lineage>
        <taxon>Bacteria</taxon>
        <taxon>Pseudomonadati</taxon>
        <taxon>Pseudomonadota</taxon>
        <taxon>Betaproteobacteria</taxon>
        <taxon>Burkholderiales</taxon>
        <taxon>Burkholderiaceae</taxon>
        <taxon>Paraburkholderia</taxon>
    </lineage>
</organism>
<sequence>MSSMANQVIFSGAPSQVCNLPAILKGCAVMTVIGAIHVCTSNAFPLQWHVLLAQAGAVLIGVGVPFVKTAFTRIVIDTEQITWTQGILHRRVSSLKLSRIQGTTSIHPWWQRLFGVGSIILTTTDLAHPVRRLPGIRGADQLRKKIDEAVAMLQKRSISANTHDPNAPGYSQAHSI</sequence>
<evidence type="ECO:0000259" key="1">
    <source>
        <dbReference type="Pfam" id="PF03703"/>
    </source>
</evidence>
<evidence type="ECO:0000313" key="3">
    <source>
        <dbReference type="Proteomes" id="UP000544134"/>
    </source>
</evidence>
<dbReference type="AlphaFoldDB" id="A0A848IMI0"/>
<feature type="domain" description="YdbS-like PH" evidence="1">
    <location>
        <begin position="71"/>
        <end position="136"/>
    </location>
</feature>
<accession>A0A848IMI0</accession>
<dbReference type="InterPro" id="IPR005182">
    <property type="entry name" value="YdbS-like_PH"/>
</dbReference>
<protein>
    <submittedName>
        <fullName evidence="2">PH domain-containing protein</fullName>
    </submittedName>
</protein>
<evidence type="ECO:0000313" key="2">
    <source>
        <dbReference type="EMBL" id="NMM02313.1"/>
    </source>
</evidence>
<keyword evidence="3" id="KW-1185">Reference proteome</keyword>
<dbReference type="EMBL" id="JABBGJ010000038">
    <property type="protein sequence ID" value="NMM02313.1"/>
    <property type="molecule type" value="Genomic_DNA"/>
</dbReference>
<gene>
    <name evidence="2" type="ORF">HHL24_30855</name>
</gene>